<evidence type="ECO:0000256" key="3">
    <source>
        <dbReference type="ARBA" id="ARBA00001972"/>
    </source>
</evidence>
<reference evidence="17 18" key="1">
    <citation type="journal article" date="2009" name="Appl. Environ. Microbiol.">
        <title>Community genomic and proteomic analyses of chemoautotrophic iron-oxidizing "Leptospirillum rubarum" (Group II) and "Leptospirillum ferrodiazotrophum" (Group III) bacteria in acid mine drainage biofilms.</title>
        <authorList>
            <person name="Goltsman D.S."/>
            <person name="Denef V.J."/>
            <person name="Singer S.W."/>
            <person name="VerBerkmoes N.C."/>
            <person name="Lefsrud M."/>
            <person name="Mueller R.S."/>
            <person name="Dick G.J."/>
            <person name="Sun C.L."/>
            <person name="Wheeler K.E."/>
            <person name="Zemla A."/>
            <person name="Baker B.J."/>
            <person name="Hauser L."/>
            <person name="Land M."/>
            <person name="Shah M.B."/>
            <person name="Thelen M.P."/>
            <person name="Hettich R.L."/>
            <person name="Banfield J.F."/>
        </authorList>
    </citation>
    <scope>NUCLEOTIDE SEQUENCE [LARGE SCALE GENOMIC DNA]</scope>
</reference>
<evidence type="ECO:0000256" key="14">
    <source>
        <dbReference type="ARBA" id="ARBA00022993"/>
    </source>
</evidence>
<keyword evidence="18" id="KW-1185">Reference proteome</keyword>
<keyword evidence="8" id="KW-0963">Cytoplasm</keyword>
<dbReference type="Gene3D" id="3.30.420.40">
    <property type="match status" value="1"/>
</dbReference>
<dbReference type="AlphaFoldDB" id="C6HU33"/>
<dbReference type="SUPFAM" id="SSF53067">
    <property type="entry name" value="Actin-like ATPase domain"/>
    <property type="match status" value="1"/>
</dbReference>
<dbReference type="PANTHER" id="PTHR34265:SF1">
    <property type="entry name" value="TYPE III PANTOTHENATE KINASE"/>
    <property type="match status" value="1"/>
</dbReference>
<comment type="cofactor">
    <cofactor evidence="2">
        <name>K(+)</name>
        <dbReference type="ChEBI" id="CHEBI:29103"/>
    </cofactor>
</comment>
<evidence type="ECO:0000256" key="12">
    <source>
        <dbReference type="ARBA" id="ARBA00022840"/>
    </source>
</evidence>
<comment type="similarity">
    <text evidence="15">Belongs to the type III pantothenate kinase family.</text>
</comment>
<evidence type="ECO:0000256" key="1">
    <source>
        <dbReference type="ARBA" id="ARBA00001206"/>
    </source>
</evidence>
<dbReference type="CDD" id="cd24015">
    <property type="entry name" value="ASKHA_NBD_PanK-III"/>
    <property type="match status" value="1"/>
</dbReference>
<dbReference type="Proteomes" id="UP000009374">
    <property type="component" value="Unassembled WGS sequence"/>
</dbReference>
<comment type="subunit">
    <text evidence="6">Homodimer.</text>
</comment>
<evidence type="ECO:0000256" key="9">
    <source>
        <dbReference type="ARBA" id="ARBA00022679"/>
    </source>
</evidence>
<evidence type="ECO:0000256" key="11">
    <source>
        <dbReference type="ARBA" id="ARBA00022777"/>
    </source>
</evidence>
<dbReference type="EC" id="2.7.1.33" evidence="7"/>
<dbReference type="GO" id="GO:0005737">
    <property type="term" value="C:cytoplasm"/>
    <property type="evidence" value="ECO:0007669"/>
    <property type="project" value="UniProtKB-SubCell"/>
</dbReference>
<dbReference type="UniPathway" id="UPA00241">
    <property type="reaction ID" value="UER00352"/>
</dbReference>
<proteinExistence type="inferred from homology"/>
<dbReference type="GO" id="GO:0015937">
    <property type="term" value="P:coenzyme A biosynthetic process"/>
    <property type="evidence" value="ECO:0007669"/>
    <property type="project" value="UniProtKB-UniPathway"/>
</dbReference>
<keyword evidence="12" id="KW-0067">ATP-binding</keyword>
<evidence type="ECO:0000313" key="18">
    <source>
        <dbReference type="Proteomes" id="UP000009374"/>
    </source>
</evidence>
<evidence type="ECO:0000256" key="5">
    <source>
        <dbReference type="ARBA" id="ARBA00005225"/>
    </source>
</evidence>
<keyword evidence="10" id="KW-0547">Nucleotide-binding</keyword>
<organism evidence="17 18">
    <name type="scientific">Leptospirillum ferrodiazotrophum</name>
    <dbReference type="NCBI Taxonomy" id="412449"/>
    <lineage>
        <taxon>Bacteria</taxon>
        <taxon>Pseudomonadati</taxon>
        <taxon>Nitrospirota</taxon>
        <taxon>Nitrospiria</taxon>
        <taxon>Nitrospirales</taxon>
        <taxon>Nitrospiraceae</taxon>
        <taxon>Leptospirillum</taxon>
    </lineage>
</organism>
<evidence type="ECO:0000256" key="13">
    <source>
        <dbReference type="ARBA" id="ARBA00022958"/>
    </source>
</evidence>
<dbReference type="EMBL" id="GG693852">
    <property type="protein sequence ID" value="EES53961.1"/>
    <property type="molecule type" value="Genomic_DNA"/>
</dbReference>
<comment type="pathway">
    <text evidence="5">Cofactor biosynthesis; coenzyme A biosynthesis; CoA from (R)-pantothenate: step 1/5.</text>
</comment>
<sequence length="271" mass="28372">MADPAVAPGVDGITVKVGLSRISVALHGAGGIVAIRTTGTPVRGEGERLAKFFSSLWPDLDLNGLPGALVSVVPDLSPVLERLWRARFGTLLRPFDLSRAPFSSEDYSFGALGADRGASIWGAVARHGPRLGQSFMVADFGTHTVTTVLCRGRILGGTILPGLGLTIGAVGGGRVLQEQREAPGRGRVVPSELRGLRAIARGTREGILSGAVLGSVAAVEGLRSRAEREVEEPLGLVLTGGLSPLLARFFSQNPPVDRQLLHHGARCFLLA</sequence>
<comment type="cofactor">
    <cofactor evidence="3">
        <name>NH4(+)</name>
        <dbReference type="ChEBI" id="CHEBI:28938"/>
    </cofactor>
</comment>
<dbReference type="GO" id="GO:0005524">
    <property type="term" value="F:ATP binding"/>
    <property type="evidence" value="ECO:0007669"/>
    <property type="project" value="UniProtKB-KW"/>
</dbReference>
<comment type="subcellular location">
    <subcellularLocation>
        <location evidence="4">Cytoplasm</location>
    </subcellularLocation>
</comment>
<keyword evidence="14" id="KW-0173">Coenzyme A biosynthesis</keyword>
<evidence type="ECO:0000313" key="17">
    <source>
        <dbReference type="EMBL" id="EES53961.1"/>
    </source>
</evidence>
<protein>
    <recommendedName>
        <fullName evidence="16">Type III pantothenate kinase</fullName>
        <ecNumber evidence="7">2.7.1.33</ecNumber>
    </recommendedName>
</protein>
<keyword evidence="11" id="KW-0418">Kinase</keyword>
<accession>C6HU33</accession>
<evidence type="ECO:0000256" key="2">
    <source>
        <dbReference type="ARBA" id="ARBA00001958"/>
    </source>
</evidence>
<evidence type="ECO:0000256" key="15">
    <source>
        <dbReference type="ARBA" id="ARBA00038036"/>
    </source>
</evidence>
<comment type="catalytic activity">
    <reaction evidence="1">
        <text>(R)-pantothenate + ATP = (R)-4'-phosphopantothenate + ADP + H(+)</text>
        <dbReference type="Rhea" id="RHEA:16373"/>
        <dbReference type="ChEBI" id="CHEBI:10986"/>
        <dbReference type="ChEBI" id="CHEBI:15378"/>
        <dbReference type="ChEBI" id="CHEBI:29032"/>
        <dbReference type="ChEBI" id="CHEBI:30616"/>
        <dbReference type="ChEBI" id="CHEBI:456216"/>
        <dbReference type="EC" id="2.7.1.33"/>
    </reaction>
</comment>
<evidence type="ECO:0000256" key="8">
    <source>
        <dbReference type="ARBA" id="ARBA00022490"/>
    </source>
</evidence>
<gene>
    <name evidence="17" type="ORF">UBAL3_44810098</name>
</gene>
<evidence type="ECO:0000256" key="6">
    <source>
        <dbReference type="ARBA" id="ARBA00011738"/>
    </source>
</evidence>
<dbReference type="PANTHER" id="PTHR34265">
    <property type="entry name" value="TYPE III PANTOTHENATE KINASE"/>
    <property type="match status" value="1"/>
</dbReference>
<dbReference type="GO" id="GO:0004594">
    <property type="term" value="F:pantothenate kinase activity"/>
    <property type="evidence" value="ECO:0007669"/>
    <property type="project" value="UniProtKB-EC"/>
</dbReference>
<evidence type="ECO:0000256" key="16">
    <source>
        <dbReference type="ARBA" id="ARBA00040883"/>
    </source>
</evidence>
<evidence type="ECO:0000256" key="10">
    <source>
        <dbReference type="ARBA" id="ARBA00022741"/>
    </source>
</evidence>
<name>C6HU33_9BACT</name>
<evidence type="ECO:0000256" key="7">
    <source>
        <dbReference type="ARBA" id="ARBA00012102"/>
    </source>
</evidence>
<dbReference type="InterPro" id="IPR004619">
    <property type="entry name" value="Type_III_PanK"/>
</dbReference>
<keyword evidence="13" id="KW-0630">Potassium</keyword>
<dbReference type="NCBIfam" id="TIGR00671">
    <property type="entry name" value="baf"/>
    <property type="match status" value="1"/>
</dbReference>
<evidence type="ECO:0000256" key="4">
    <source>
        <dbReference type="ARBA" id="ARBA00004496"/>
    </source>
</evidence>
<dbReference type="Pfam" id="PF03309">
    <property type="entry name" value="Pan_kinase"/>
    <property type="match status" value="1"/>
</dbReference>
<keyword evidence="9" id="KW-0808">Transferase</keyword>
<dbReference type="InterPro" id="IPR043129">
    <property type="entry name" value="ATPase_NBD"/>
</dbReference>